<gene>
    <name evidence="4" type="ORF">D9753_01200</name>
</gene>
<dbReference type="InterPro" id="IPR002397">
    <property type="entry name" value="Cyt_P450_B"/>
</dbReference>
<feature type="compositionally biased region" description="Basic residues" evidence="3">
    <location>
        <begin position="14"/>
        <end position="28"/>
    </location>
</feature>
<keyword evidence="5" id="KW-1185">Reference proteome</keyword>
<dbReference type="GO" id="GO:0004497">
    <property type="term" value="F:monooxygenase activity"/>
    <property type="evidence" value="ECO:0007669"/>
    <property type="project" value="UniProtKB-KW"/>
</dbReference>
<evidence type="ECO:0000256" key="1">
    <source>
        <dbReference type="ARBA" id="ARBA00010617"/>
    </source>
</evidence>
<dbReference type="PANTHER" id="PTHR46696:SF1">
    <property type="entry name" value="CYTOCHROME P450 YJIB-RELATED"/>
    <property type="match status" value="1"/>
</dbReference>
<keyword evidence="2" id="KW-0503">Monooxygenase</keyword>
<dbReference type="AlphaFoldDB" id="A0A3G2J810"/>
<reference evidence="4 5" key="1">
    <citation type="submission" date="2018-10" db="EMBL/GenBank/DDBJ databases">
        <title>The genome of Streptomyces dangxiongensis Z022.</title>
        <authorList>
            <person name="Zhang B."/>
        </authorList>
    </citation>
    <scope>NUCLEOTIDE SEQUENCE [LARGE SCALE GENOMIC DNA]</scope>
    <source>
        <strain evidence="4 5">Z022</strain>
    </source>
</reference>
<keyword evidence="2" id="KW-0349">Heme</keyword>
<keyword evidence="2" id="KW-0479">Metal-binding</keyword>
<accession>A0A3G2J810</accession>
<dbReference type="Proteomes" id="UP000268329">
    <property type="component" value="Chromosome"/>
</dbReference>
<dbReference type="InterPro" id="IPR001128">
    <property type="entry name" value="Cyt_P450"/>
</dbReference>
<keyword evidence="2" id="KW-0560">Oxidoreductase</keyword>
<proteinExistence type="inferred from homology"/>
<protein>
    <submittedName>
        <fullName evidence="4">Cytochrome P450</fullName>
    </submittedName>
</protein>
<dbReference type="GO" id="GO:0020037">
    <property type="term" value="F:heme binding"/>
    <property type="evidence" value="ECO:0007669"/>
    <property type="project" value="InterPro"/>
</dbReference>
<evidence type="ECO:0000313" key="5">
    <source>
        <dbReference type="Proteomes" id="UP000268329"/>
    </source>
</evidence>
<organism evidence="4 5">
    <name type="scientific">Streptomyces dangxiongensis</name>
    <dbReference type="NCBI Taxonomy" id="1442032"/>
    <lineage>
        <taxon>Bacteria</taxon>
        <taxon>Bacillati</taxon>
        <taxon>Actinomycetota</taxon>
        <taxon>Actinomycetes</taxon>
        <taxon>Kitasatosporales</taxon>
        <taxon>Streptomycetaceae</taxon>
        <taxon>Streptomyces</taxon>
    </lineage>
</organism>
<dbReference type="SUPFAM" id="SSF48264">
    <property type="entry name" value="Cytochrome P450"/>
    <property type="match status" value="1"/>
</dbReference>
<evidence type="ECO:0000313" key="4">
    <source>
        <dbReference type="EMBL" id="AYN37811.1"/>
    </source>
</evidence>
<evidence type="ECO:0000256" key="2">
    <source>
        <dbReference type="RuleBase" id="RU000461"/>
    </source>
</evidence>
<sequence>MTAAPAPARCSTCSRRRRSREPRRKSRGGGRNSICRASASTGAVRASSRSATDGRARLAVDEFLRYEAPVCMATVRFTDQPVDIGGVEIPAGELVMLSLGAANRDPRRFSDPDRLLLRRNDPGHLAFGHGIHRCLGAFLGRMEAQIALGGVISRFPQMALAVDQADLPWRNTTMLRGLESLPVTLRG</sequence>
<dbReference type="Pfam" id="PF00067">
    <property type="entry name" value="p450"/>
    <property type="match status" value="1"/>
</dbReference>
<keyword evidence="2" id="KW-0408">Iron</keyword>
<dbReference type="PANTHER" id="PTHR46696">
    <property type="entry name" value="P450, PUTATIVE (EUROFUNG)-RELATED"/>
    <property type="match status" value="1"/>
</dbReference>
<dbReference type="GO" id="GO:0005506">
    <property type="term" value="F:iron ion binding"/>
    <property type="evidence" value="ECO:0007669"/>
    <property type="project" value="InterPro"/>
</dbReference>
<dbReference type="Gene3D" id="1.10.630.10">
    <property type="entry name" value="Cytochrome P450"/>
    <property type="match status" value="1"/>
</dbReference>
<evidence type="ECO:0000256" key="3">
    <source>
        <dbReference type="SAM" id="MobiDB-lite"/>
    </source>
</evidence>
<dbReference type="InterPro" id="IPR036396">
    <property type="entry name" value="Cyt_P450_sf"/>
</dbReference>
<dbReference type="PROSITE" id="PS00086">
    <property type="entry name" value="CYTOCHROME_P450"/>
    <property type="match status" value="1"/>
</dbReference>
<dbReference type="PRINTS" id="PR00359">
    <property type="entry name" value="BP450"/>
</dbReference>
<feature type="region of interest" description="Disordered" evidence="3">
    <location>
        <begin position="1"/>
        <end position="51"/>
    </location>
</feature>
<dbReference type="GO" id="GO:0016705">
    <property type="term" value="F:oxidoreductase activity, acting on paired donors, with incorporation or reduction of molecular oxygen"/>
    <property type="evidence" value="ECO:0007669"/>
    <property type="project" value="InterPro"/>
</dbReference>
<dbReference type="KEGG" id="sdd:D9753_01200"/>
<dbReference type="OrthoDB" id="4557982at2"/>
<dbReference type="EMBL" id="CP033073">
    <property type="protein sequence ID" value="AYN37811.1"/>
    <property type="molecule type" value="Genomic_DNA"/>
</dbReference>
<comment type="similarity">
    <text evidence="1 2">Belongs to the cytochrome P450 family.</text>
</comment>
<name>A0A3G2J810_9ACTN</name>
<dbReference type="InterPro" id="IPR017972">
    <property type="entry name" value="Cyt_P450_CS"/>
</dbReference>